<name>A0AAU9XSS8_9CNID</name>
<comment type="caution">
    <text evidence="1">The sequence shown here is derived from an EMBL/GenBank/DDBJ whole genome shotgun (WGS) entry which is preliminary data.</text>
</comment>
<dbReference type="PANTHER" id="PTHR47635:SF2">
    <property type="entry name" value="LAMG-LIKE JELLYROLL FOLD DOMAIN-CONTAINING PROTEIN"/>
    <property type="match status" value="1"/>
</dbReference>
<gene>
    <name evidence="1" type="ORF">PMEA_00028070</name>
</gene>
<dbReference type="PANTHER" id="PTHR47635">
    <property type="entry name" value="CUB DOMAIN-CONTAINING PROTEIN"/>
    <property type="match status" value="1"/>
</dbReference>
<proteinExistence type="predicted"/>
<sequence>MFAGNSLSYIEFPSNGALDVQYSITMLCWVYYTGASGPLFNYNKGNTAVKTGVRSLHSQKLLIHSTFERW</sequence>
<accession>A0AAU9XSS8</accession>
<evidence type="ECO:0000313" key="1">
    <source>
        <dbReference type="EMBL" id="CAH3155539.1"/>
    </source>
</evidence>
<organism evidence="1 2">
    <name type="scientific">Pocillopora meandrina</name>
    <dbReference type="NCBI Taxonomy" id="46732"/>
    <lineage>
        <taxon>Eukaryota</taxon>
        <taxon>Metazoa</taxon>
        <taxon>Cnidaria</taxon>
        <taxon>Anthozoa</taxon>
        <taxon>Hexacorallia</taxon>
        <taxon>Scleractinia</taxon>
        <taxon>Astrocoeniina</taxon>
        <taxon>Pocilloporidae</taxon>
        <taxon>Pocillopora</taxon>
    </lineage>
</organism>
<evidence type="ECO:0000313" key="2">
    <source>
        <dbReference type="Proteomes" id="UP001159428"/>
    </source>
</evidence>
<dbReference type="AlphaFoldDB" id="A0AAU9XSS8"/>
<reference evidence="1 2" key="1">
    <citation type="submission" date="2022-05" db="EMBL/GenBank/DDBJ databases">
        <authorList>
            <consortium name="Genoscope - CEA"/>
            <person name="William W."/>
        </authorList>
    </citation>
    <scope>NUCLEOTIDE SEQUENCE [LARGE SCALE GENOMIC DNA]</scope>
</reference>
<keyword evidence="2" id="KW-1185">Reference proteome</keyword>
<dbReference type="EMBL" id="CALNXJ010000058">
    <property type="protein sequence ID" value="CAH3155539.1"/>
    <property type="molecule type" value="Genomic_DNA"/>
</dbReference>
<protein>
    <submittedName>
        <fullName evidence="1">Uncharacterized protein</fullName>
    </submittedName>
</protein>
<dbReference type="Proteomes" id="UP001159428">
    <property type="component" value="Unassembled WGS sequence"/>
</dbReference>